<proteinExistence type="predicted"/>
<feature type="transmembrane region" description="Helical" evidence="1">
    <location>
        <begin position="12"/>
        <end position="33"/>
    </location>
</feature>
<name>A0A3B1CXT8_9ZZZZ</name>
<sequence length="144" mass="16805">MQFNSIRFKTSVLYSVILTLILCVFSTVVYLSIRNILYHNLNQELKIKAEEISTILYAYEQIERSREHPLNVLLERLQSESGGINSKMVIDDLWRSKLEVLNLKNDFINILNLQGRRVLNSNNLKGDISSLFNNEFPFKLNKII</sequence>
<reference evidence="2" key="1">
    <citation type="submission" date="2018-06" db="EMBL/GenBank/DDBJ databases">
        <authorList>
            <person name="Zhirakovskaya E."/>
        </authorList>
    </citation>
    <scope>NUCLEOTIDE SEQUENCE</scope>
</reference>
<keyword evidence="1" id="KW-0812">Transmembrane</keyword>
<dbReference type="EMBL" id="UOGJ01000057">
    <property type="protein sequence ID" value="VAX35486.1"/>
    <property type="molecule type" value="Genomic_DNA"/>
</dbReference>
<dbReference type="AlphaFoldDB" id="A0A3B1CXT8"/>
<evidence type="ECO:0000313" key="2">
    <source>
        <dbReference type="EMBL" id="VAX35486.1"/>
    </source>
</evidence>
<accession>A0A3B1CXT8</accession>
<organism evidence="2">
    <name type="scientific">hydrothermal vent metagenome</name>
    <dbReference type="NCBI Taxonomy" id="652676"/>
    <lineage>
        <taxon>unclassified sequences</taxon>
        <taxon>metagenomes</taxon>
        <taxon>ecological metagenomes</taxon>
    </lineage>
</organism>
<evidence type="ECO:0000256" key="1">
    <source>
        <dbReference type="SAM" id="Phobius"/>
    </source>
</evidence>
<keyword evidence="1" id="KW-0472">Membrane</keyword>
<feature type="non-terminal residue" evidence="2">
    <location>
        <position position="144"/>
    </location>
</feature>
<keyword evidence="1" id="KW-1133">Transmembrane helix</keyword>
<protein>
    <submittedName>
        <fullName evidence="2">Uncharacterized protein</fullName>
    </submittedName>
</protein>
<gene>
    <name evidence="2" type="ORF">MNBD_UNCLBAC01-1461</name>
</gene>